<keyword evidence="1" id="KW-1133">Transmembrane helix</keyword>
<evidence type="ECO:0000313" key="3">
    <source>
        <dbReference type="Proteomes" id="UP001202248"/>
    </source>
</evidence>
<name>A0ABS9SJZ2_9BACT</name>
<dbReference type="Proteomes" id="UP001202248">
    <property type="component" value="Unassembled WGS sequence"/>
</dbReference>
<evidence type="ECO:0000256" key="1">
    <source>
        <dbReference type="SAM" id="Phobius"/>
    </source>
</evidence>
<feature type="transmembrane region" description="Helical" evidence="1">
    <location>
        <begin position="53"/>
        <end position="71"/>
    </location>
</feature>
<feature type="transmembrane region" description="Helical" evidence="1">
    <location>
        <begin position="83"/>
        <end position="102"/>
    </location>
</feature>
<keyword evidence="3" id="KW-1185">Reference proteome</keyword>
<keyword evidence="1" id="KW-0812">Transmembrane</keyword>
<protein>
    <recommendedName>
        <fullName evidence="4">MFS transporter</fullName>
    </recommendedName>
</protein>
<dbReference type="RefSeq" id="WP_240830319.1">
    <property type="nucleotide sequence ID" value="NZ_JAKWBL010000002.1"/>
</dbReference>
<organism evidence="2 3">
    <name type="scientific">Niabella ginsengisoli</name>
    <dbReference type="NCBI Taxonomy" id="522298"/>
    <lineage>
        <taxon>Bacteria</taxon>
        <taxon>Pseudomonadati</taxon>
        <taxon>Bacteroidota</taxon>
        <taxon>Chitinophagia</taxon>
        <taxon>Chitinophagales</taxon>
        <taxon>Chitinophagaceae</taxon>
        <taxon>Niabella</taxon>
    </lineage>
</organism>
<proteinExistence type="predicted"/>
<gene>
    <name evidence="2" type="ORF">MKP09_12400</name>
</gene>
<sequence length="108" mass="12169">MIKQYKWTFRLCLLTPLLLIAAVFAMGAGHGTYIPAVGLFPFGMLGIIWQDKISLPFIIISILQYPVYGYIIDKVILTKQTKFAILGLLLIHIILAILIVKLSGENWH</sequence>
<evidence type="ECO:0008006" key="4">
    <source>
        <dbReference type="Google" id="ProtNLM"/>
    </source>
</evidence>
<accession>A0ABS9SJZ2</accession>
<evidence type="ECO:0000313" key="2">
    <source>
        <dbReference type="EMBL" id="MCH5598655.1"/>
    </source>
</evidence>
<keyword evidence="1" id="KW-0472">Membrane</keyword>
<comment type="caution">
    <text evidence="2">The sequence shown here is derived from an EMBL/GenBank/DDBJ whole genome shotgun (WGS) entry which is preliminary data.</text>
</comment>
<reference evidence="2 3" key="1">
    <citation type="submission" date="2022-02" db="EMBL/GenBank/DDBJ databases">
        <authorList>
            <person name="Min J."/>
        </authorList>
    </citation>
    <scope>NUCLEOTIDE SEQUENCE [LARGE SCALE GENOMIC DNA]</scope>
    <source>
        <strain evidence="2 3">GR10-1</strain>
    </source>
</reference>
<dbReference type="EMBL" id="JAKWBL010000002">
    <property type="protein sequence ID" value="MCH5598655.1"/>
    <property type="molecule type" value="Genomic_DNA"/>
</dbReference>